<keyword evidence="1" id="KW-0732">Signal</keyword>
<dbReference type="InterPro" id="IPR041555">
    <property type="entry name" value="MG3"/>
</dbReference>
<dbReference type="PANTHER" id="PTHR11412:SF136">
    <property type="entry name" value="CD109 ANTIGEN"/>
    <property type="match status" value="1"/>
</dbReference>
<sequence>DGNGNRVKQWTGLTPIRGVVSQELQLSEQPVLGDWAIVVELSGVKHQKAFSVAEYVLPTFDVEVVLPKYTTRDRPDIVATVKALYTYGQGVKGDLTLTVQTKEHYSRSKYRTRYPIDGSVDIPINLMDDLSLDQHFQNMEIEVIGVVKEALTGRSYNRSNTMKIYDRDVKVEQVKTSQTFKPGLKYPVLIKVTDQDDKPVPENGPKLTLKYGYTYEDRDQKTVLMSPVNGLIAVDLYPPNNTEHINLRAEYMGKDYWLENIQKAQSPSGNYIQVVRLDSDKDVSVGQLLRFAVNATEPIGRLVCEVLGKGDIVWAQSIDIPDNKMTHEFTLEATQAMVPTARLVCHYLRAANQEVVADGLKFDVSGTLRTPVSVTTDVQTTKPGAPVEVRVSTKPDAYVGLLGVDQSVLLLKSGYDITREDVDKELKTYDSTGADDQHRYGWWQNSVTAGEIFDNSGVVVMSNGLIHRQRAYGDISGESGISGMIANLRAMALAMGEEVGSQSAQLDTIVPRARCNTPYKRLSSPPDTPQPVKVRLNFPQTWIWSSGVSLHGCDVRGTGIYFHACFGIGKGNTTRGSPEPNCPIRRSEIVMYRDRSDDSAMERSRDIPVEASNDLTLPSDTINSVRVRKNFPETWIWSSDVSMVMSFGSAAPLAMFSMAESLPMAKSVAIPDPNASPEPKEVLVAVDPNQGSQWEAWLSTALLALTKYPQYDRKPPLQSNKMPIKLGNIFPKP</sequence>
<reference evidence="4" key="1">
    <citation type="submission" date="2020-11" db="EMBL/GenBank/DDBJ databases">
        <authorList>
            <person name="Tran Van P."/>
        </authorList>
    </citation>
    <scope>NUCLEOTIDE SEQUENCE</scope>
</reference>
<protein>
    <recommendedName>
        <fullName evidence="3">t-SNARE coiled-coil homology domain-containing protein</fullName>
    </recommendedName>
</protein>
<dbReference type="Proteomes" id="UP000759131">
    <property type="component" value="Unassembled WGS sequence"/>
</dbReference>
<dbReference type="PROSITE" id="PS50192">
    <property type="entry name" value="T_SNARE"/>
    <property type="match status" value="1"/>
</dbReference>
<dbReference type="Pfam" id="PF07703">
    <property type="entry name" value="A2M_BRD"/>
    <property type="match status" value="1"/>
</dbReference>
<keyword evidence="2" id="KW-0882">Thioester bond</keyword>
<dbReference type="Gene3D" id="1.20.5.110">
    <property type="match status" value="1"/>
</dbReference>
<dbReference type="InterPro" id="IPR011625">
    <property type="entry name" value="A2M_N_BRD"/>
</dbReference>
<evidence type="ECO:0000256" key="2">
    <source>
        <dbReference type="ARBA" id="ARBA00022966"/>
    </source>
</evidence>
<gene>
    <name evidence="4" type="ORF">OSB1V03_LOCUS13477</name>
</gene>
<evidence type="ECO:0000313" key="5">
    <source>
        <dbReference type="Proteomes" id="UP000759131"/>
    </source>
</evidence>
<dbReference type="SMART" id="SM01359">
    <property type="entry name" value="A2M_N_2"/>
    <property type="match status" value="1"/>
</dbReference>
<organism evidence="4">
    <name type="scientific">Medioppia subpectinata</name>
    <dbReference type="NCBI Taxonomy" id="1979941"/>
    <lineage>
        <taxon>Eukaryota</taxon>
        <taxon>Metazoa</taxon>
        <taxon>Ecdysozoa</taxon>
        <taxon>Arthropoda</taxon>
        <taxon>Chelicerata</taxon>
        <taxon>Arachnida</taxon>
        <taxon>Acari</taxon>
        <taxon>Acariformes</taxon>
        <taxon>Sarcoptiformes</taxon>
        <taxon>Oribatida</taxon>
        <taxon>Brachypylina</taxon>
        <taxon>Oppioidea</taxon>
        <taxon>Oppiidae</taxon>
        <taxon>Medioppia</taxon>
    </lineage>
</organism>
<dbReference type="InterPro" id="IPR013783">
    <property type="entry name" value="Ig-like_fold"/>
</dbReference>
<feature type="non-terminal residue" evidence="4">
    <location>
        <position position="733"/>
    </location>
</feature>
<evidence type="ECO:0000256" key="1">
    <source>
        <dbReference type="ARBA" id="ARBA00022729"/>
    </source>
</evidence>
<evidence type="ECO:0000313" key="4">
    <source>
        <dbReference type="EMBL" id="CAD7633078.1"/>
    </source>
</evidence>
<proteinExistence type="predicted"/>
<keyword evidence="5" id="KW-1185">Reference proteome</keyword>
<dbReference type="EMBL" id="OC866660">
    <property type="protein sequence ID" value="CAD7633078.1"/>
    <property type="molecule type" value="Genomic_DNA"/>
</dbReference>
<dbReference type="InterPro" id="IPR050473">
    <property type="entry name" value="A2M/Complement_sys"/>
</dbReference>
<feature type="non-terminal residue" evidence="4">
    <location>
        <position position="1"/>
    </location>
</feature>
<dbReference type="AlphaFoldDB" id="A0A7R9Q644"/>
<dbReference type="OrthoDB" id="9998011at2759"/>
<dbReference type="PANTHER" id="PTHR11412">
    <property type="entry name" value="MACROGLOBULIN / COMPLEMENT"/>
    <property type="match status" value="1"/>
</dbReference>
<evidence type="ECO:0000259" key="3">
    <source>
        <dbReference type="PROSITE" id="PS50192"/>
    </source>
</evidence>
<dbReference type="Pfam" id="PF17791">
    <property type="entry name" value="MG3"/>
    <property type="match status" value="1"/>
</dbReference>
<dbReference type="Gene3D" id="2.60.40.1930">
    <property type="match status" value="2"/>
</dbReference>
<name>A0A7R9Q644_9ACAR</name>
<accession>A0A7R9Q644</accession>
<dbReference type="EMBL" id="CAJPIZ010012085">
    <property type="protein sequence ID" value="CAG2113508.1"/>
    <property type="molecule type" value="Genomic_DNA"/>
</dbReference>
<dbReference type="Gene3D" id="2.60.40.1940">
    <property type="match status" value="1"/>
</dbReference>
<dbReference type="Gene3D" id="6.20.50.160">
    <property type="match status" value="1"/>
</dbReference>
<dbReference type="InterPro" id="IPR000727">
    <property type="entry name" value="T_SNARE_dom"/>
</dbReference>
<feature type="domain" description="T-SNARE coiled-coil homology" evidence="3">
    <location>
        <begin position="481"/>
        <end position="509"/>
    </location>
</feature>
<dbReference type="Gene3D" id="2.60.40.10">
    <property type="entry name" value="Immunoglobulins"/>
    <property type="match status" value="1"/>
</dbReference>